<dbReference type="CDD" id="cd00371">
    <property type="entry name" value="HMA"/>
    <property type="match status" value="1"/>
</dbReference>
<keyword evidence="4" id="KW-1185">Reference proteome</keyword>
<evidence type="ECO:0000256" key="1">
    <source>
        <dbReference type="SAM" id="MobiDB-lite"/>
    </source>
</evidence>
<comment type="caution">
    <text evidence="3">The sequence shown here is derived from an EMBL/GenBank/DDBJ whole genome shotgun (WGS) entry which is preliminary data.</text>
</comment>
<dbReference type="EMBL" id="JAXLPB010000004">
    <property type="protein sequence ID" value="MDY8110235.1"/>
    <property type="molecule type" value="Genomic_DNA"/>
</dbReference>
<name>A0ABU5I4C1_9HYPH</name>
<dbReference type="RefSeq" id="WP_322187750.1">
    <property type="nucleotide sequence ID" value="NZ_JAXLPB010000004.1"/>
</dbReference>
<dbReference type="PROSITE" id="PS50846">
    <property type="entry name" value="HMA_2"/>
    <property type="match status" value="1"/>
</dbReference>
<proteinExistence type="predicted"/>
<organism evidence="3 4">
    <name type="scientific">Fulvimarina uroteuthidis</name>
    <dbReference type="NCBI Taxonomy" id="3098149"/>
    <lineage>
        <taxon>Bacteria</taxon>
        <taxon>Pseudomonadati</taxon>
        <taxon>Pseudomonadota</taxon>
        <taxon>Alphaproteobacteria</taxon>
        <taxon>Hyphomicrobiales</taxon>
        <taxon>Aurantimonadaceae</taxon>
        <taxon>Fulvimarina</taxon>
    </lineage>
</organism>
<dbReference type="Gene3D" id="3.30.70.100">
    <property type="match status" value="1"/>
</dbReference>
<sequence>MLAIGGMHCGGCAATIEKALIAVPGVTAVHADPASKTAKVEGRAAPTDLFSAVKAAGYQASIAAAPPKPQQDTFSGSTCCRRRQP</sequence>
<dbReference type="SUPFAM" id="SSF55008">
    <property type="entry name" value="HMA, heavy metal-associated domain"/>
    <property type="match status" value="1"/>
</dbReference>
<feature type="domain" description="HMA" evidence="2">
    <location>
        <begin position="1"/>
        <end position="61"/>
    </location>
</feature>
<feature type="region of interest" description="Disordered" evidence="1">
    <location>
        <begin position="66"/>
        <end position="85"/>
    </location>
</feature>
<evidence type="ECO:0000259" key="2">
    <source>
        <dbReference type="PROSITE" id="PS50846"/>
    </source>
</evidence>
<gene>
    <name evidence="3" type="ORF">U0C82_13915</name>
</gene>
<evidence type="ECO:0000313" key="4">
    <source>
        <dbReference type="Proteomes" id="UP001294412"/>
    </source>
</evidence>
<accession>A0ABU5I4C1</accession>
<reference evidence="3 4" key="1">
    <citation type="submission" date="2023-12" db="EMBL/GenBank/DDBJ databases">
        <title>Description of Novel Strain Fulvimarina sp. 2208YS6-2-32 isolated from Uroteuthis (Photololigo) edulis.</title>
        <authorList>
            <person name="Park J.-S."/>
        </authorList>
    </citation>
    <scope>NUCLEOTIDE SEQUENCE [LARGE SCALE GENOMIC DNA]</scope>
    <source>
        <strain evidence="3 4">2208YS6-2-32</strain>
    </source>
</reference>
<dbReference type="Pfam" id="PF00403">
    <property type="entry name" value="HMA"/>
    <property type="match status" value="1"/>
</dbReference>
<evidence type="ECO:0000313" key="3">
    <source>
        <dbReference type="EMBL" id="MDY8110235.1"/>
    </source>
</evidence>
<protein>
    <submittedName>
        <fullName evidence="3">Heavy-metal-associated domain-containing protein</fullName>
    </submittedName>
</protein>
<dbReference type="InterPro" id="IPR036163">
    <property type="entry name" value="HMA_dom_sf"/>
</dbReference>
<dbReference type="InterPro" id="IPR006121">
    <property type="entry name" value="HMA_dom"/>
</dbReference>
<dbReference type="Proteomes" id="UP001294412">
    <property type="component" value="Unassembled WGS sequence"/>
</dbReference>